<reference evidence="2 3" key="1">
    <citation type="submission" date="2022-04" db="EMBL/GenBank/DDBJ databases">
        <title>Genome sequence of soybean root-associated Caulobacter segnis RL271.</title>
        <authorList>
            <person name="Longley R."/>
            <person name="Bonito G."/>
            <person name="Trigodet F."/>
            <person name="Crosson S."/>
            <person name="Fiebig A."/>
        </authorList>
    </citation>
    <scope>NUCLEOTIDE SEQUENCE [LARGE SCALE GENOMIC DNA]</scope>
    <source>
        <strain evidence="2 3">RL271</strain>
    </source>
</reference>
<dbReference type="PROSITE" id="PS51257">
    <property type="entry name" value="PROKAR_LIPOPROTEIN"/>
    <property type="match status" value="1"/>
</dbReference>
<evidence type="ECO:0008006" key="4">
    <source>
        <dbReference type="Google" id="ProtNLM"/>
    </source>
</evidence>
<keyword evidence="1" id="KW-0732">Signal</keyword>
<accession>A0ABY4ZVC3</accession>
<gene>
    <name evidence="2" type="ORF">MZV50_04015</name>
</gene>
<dbReference type="Proteomes" id="UP001057520">
    <property type="component" value="Chromosome"/>
</dbReference>
<sequence length="110" mass="11283">MIGFRKVALIGVALLATACSASETRIPARIVMSGPVDAVTAHGVAEANATHGQLRITAGAIKGTAEATLTLPARTPSHKAFRAMIHCIDAKLSCALHGESVTRVVRASLG</sequence>
<dbReference type="EMBL" id="CP096040">
    <property type="protein sequence ID" value="USQ96757.1"/>
    <property type="molecule type" value="Genomic_DNA"/>
</dbReference>
<evidence type="ECO:0000313" key="2">
    <source>
        <dbReference type="EMBL" id="USQ96757.1"/>
    </source>
</evidence>
<feature type="chain" id="PRO_5046368338" description="Lipoprotein" evidence="1">
    <location>
        <begin position="22"/>
        <end position="110"/>
    </location>
</feature>
<evidence type="ECO:0000256" key="1">
    <source>
        <dbReference type="SAM" id="SignalP"/>
    </source>
</evidence>
<organism evidence="2 3">
    <name type="scientific">Caulobacter segnis</name>
    <dbReference type="NCBI Taxonomy" id="88688"/>
    <lineage>
        <taxon>Bacteria</taxon>
        <taxon>Pseudomonadati</taxon>
        <taxon>Pseudomonadota</taxon>
        <taxon>Alphaproteobacteria</taxon>
        <taxon>Caulobacterales</taxon>
        <taxon>Caulobacteraceae</taxon>
        <taxon>Caulobacter</taxon>
    </lineage>
</organism>
<keyword evidence="3" id="KW-1185">Reference proteome</keyword>
<evidence type="ECO:0000313" key="3">
    <source>
        <dbReference type="Proteomes" id="UP001057520"/>
    </source>
</evidence>
<feature type="signal peptide" evidence="1">
    <location>
        <begin position="1"/>
        <end position="21"/>
    </location>
</feature>
<protein>
    <recommendedName>
        <fullName evidence="4">Lipoprotein</fullName>
    </recommendedName>
</protein>
<proteinExistence type="predicted"/>
<name>A0ABY4ZVC3_9CAUL</name>